<dbReference type="RefSeq" id="WP_258392902.1">
    <property type="nucleotide sequence ID" value="NZ_AP019769.1"/>
</dbReference>
<dbReference type="AlphaFoldDB" id="A0A915SFA1"/>
<sequence length="44" mass="5201">MEKVEDVLELIKNRSMARKNNLSKNVKVIRELRKKMAKEIASMK</sequence>
<reference evidence="2" key="1">
    <citation type="journal article" date="2022" name="Int. J. Syst. Evol. Microbiol.">
        <title>Nanobdella aerobiophila gen. nov., sp. nov., a thermoacidophilic, obligate ectosymbiotic archaeon, and proposal of Nanobdellaceae fam. nov., Nanobdellales ord. nov. and Nanobdellia class. nov.</title>
        <authorList>
            <person name="Kato S."/>
            <person name="Ogasawara A."/>
            <person name="Itoh T."/>
            <person name="Sakai H.D."/>
            <person name="Shimizu M."/>
            <person name="Yuki M."/>
            <person name="Kaneko M."/>
            <person name="Takashina T."/>
            <person name="Ohkuma M."/>
        </authorList>
    </citation>
    <scope>NUCLEOTIDE SEQUENCE [LARGE SCALE GENOMIC DNA]</scope>
    <source>
        <strain evidence="2">MJ1</strain>
    </source>
</reference>
<gene>
    <name evidence="1" type="ORF">MJ1_0423</name>
</gene>
<accession>A0A915SFA1</accession>
<protein>
    <submittedName>
        <fullName evidence="1">Uncharacterized protein</fullName>
    </submittedName>
</protein>
<dbReference type="EMBL" id="AP019769">
    <property type="protein sequence ID" value="BBL45585.1"/>
    <property type="molecule type" value="Genomic_DNA"/>
</dbReference>
<keyword evidence="2" id="KW-1185">Reference proteome</keyword>
<organism evidence="1 2">
    <name type="scientific">Nanobdella aerobiophila</name>
    <dbReference type="NCBI Taxonomy" id="2586965"/>
    <lineage>
        <taxon>Archaea</taxon>
        <taxon>Nanobdellota</taxon>
        <taxon>Nanobdellia</taxon>
        <taxon>Nanobdellales</taxon>
        <taxon>Nanobdellaceae</taxon>
        <taxon>Nanobdella</taxon>
    </lineage>
</organism>
<dbReference type="KEGG" id="naer:MJ1_0423"/>
<evidence type="ECO:0000313" key="1">
    <source>
        <dbReference type="EMBL" id="BBL45585.1"/>
    </source>
</evidence>
<name>A0A915SFA1_9ARCH</name>
<dbReference type="Proteomes" id="UP001055553">
    <property type="component" value="Chromosome"/>
</dbReference>
<dbReference type="GeneID" id="74568369"/>
<evidence type="ECO:0000313" key="2">
    <source>
        <dbReference type="Proteomes" id="UP001055553"/>
    </source>
</evidence>
<proteinExistence type="predicted"/>